<evidence type="ECO:0000313" key="1">
    <source>
        <dbReference type="EMBL" id="KAH7569658.1"/>
    </source>
</evidence>
<protein>
    <submittedName>
        <fullName evidence="1">Uncharacterized protein</fullName>
    </submittedName>
</protein>
<gene>
    <name evidence="1" type="ORF">JRO89_XS06G0232500</name>
</gene>
<comment type="caution">
    <text evidence="1">The sequence shown here is derived from an EMBL/GenBank/DDBJ whole genome shotgun (WGS) entry which is preliminary data.</text>
</comment>
<dbReference type="EMBL" id="JAFEMO010000006">
    <property type="protein sequence ID" value="KAH7569658.1"/>
    <property type="molecule type" value="Genomic_DNA"/>
</dbReference>
<keyword evidence="2" id="KW-1185">Reference proteome</keyword>
<proteinExistence type="predicted"/>
<evidence type="ECO:0000313" key="2">
    <source>
        <dbReference type="Proteomes" id="UP000827721"/>
    </source>
</evidence>
<accession>A0ABQ8HZ71</accession>
<name>A0ABQ8HZ71_9ROSI</name>
<organism evidence="1 2">
    <name type="scientific">Xanthoceras sorbifolium</name>
    <dbReference type="NCBI Taxonomy" id="99658"/>
    <lineage>
        <taxon>Eukaryota</taxon>
        <taxon>Viridiplantae</taxon>
        <taxon>Streptophyta</taxon>
        <taxon>Embryophyta</taxon>
        <taxon>Tracheophyta</taxon>
        <taxon>Spermatophyta</taxon>
        <taxon>Magnoliopsida</taxon>
        <taxon>eudicotyledons</taxon>
        <taxon>Gunneridae</taxon>
        <taxon>Pentapetalae</taxon>
        <taxon>rosids</taxon>
        <taxon>malvids</taxon>
        <taxon>Sapindales</taxon>
        <taxon>Sapindaceae</taxon>
        <taxon>Xanthoceroideae</taxon>
        <taxon>Xanthoceras</taxon>
    </lineage>
</organism>
<dbReference type="Proteomes" id="UP000827721">
    <property type="component" value="Unassembled WGS sequence"/>
</dbReference>
<reference evidence="1 2" key="1">
    <citation type="submission" date="2021-02" db="EMBL/GenBank/DDBJ databases">
        <title>Plant Genome Project.</title>
        <authorList>
            <person name="Zhang R.-G."/>
        </authorList>
    </citation>
    <scope>NUCLEOTIDE SEQUENCE [LARGE SCALE GENOMIC DNA]</scope>
    <source>
        <tissue evidence="1">Leaves</tissue>
    </source>
</reference>
<sequence>MKTARPVEEPREERGQMDSRDVEVDFAVFLQSRDPYSFGHPSIEAISNCFLKVIATKSSDYSHTIIEAHYKISIVELNHNYNNDLLHQKHQKMLKRLTNEEECEDCGIAFIHGLNVEELQLLKTSARTCIIHKGCVCLMR</sequence>